<dbReference type="PANTHER" id="PTHR31548">
    <property type="entry name" value="CLARIN"/>
    <property type="match status" value="1"/>
</dbReference>
<keyword evidence="3 6" id="KW-0812">Transmembrane</keyword>
<evidence type="ECO:0000313" key="7">
    <source>
        <dbReference type="EMBL" id="CAJ0966414.1"/>
    </source>
</evidence>
<evidence type="ECO:0000256" key="5">
    <source>
        <dbReference type="ARBA" id="ARBA00023136"/>
    </source>
</evidence>
<organism evidence="7 8">
    <name type="scientific">Ranitomeya imitator</name>
    <name type="common">mimic poison frog</name>
    <dbReference type="NCBI Taxonomy" id="111125"/>
    <lineage>
        <taxon>Eukaryota</taxon>
        <taxon>Metazoa</taxon>
        <taxon>Chordata</taxon>
        <taxon>Craniata</taxon>
        <taxon>Vertebrata</taxon>
        <taxon>Euteleostomi</taxon>
        <taxon>Amphibia</taxon>
        <taxon>Batrachia</taxon>
        <taxon>Anura</taxon>
        <taxon>Neobatrachia</taxon>
        <taxon>Hyloidea</taxon>
        <taxon>Dendrobatidae</taxon>
        <taxon>Dendrobatinae</taxon>
        <taxon>Ranitomeya</taxon>
    </lineage>
</organism>
<dbReference type="Proteomes" id="UP001176940">
    <property type="component" value="Unassembled WGS sequence"/>
</dbReference>
<sequence length="230" mass="25288">MPTKQKTLLFSAGFVSSIGSFAVICTCLATPGWVSGQIQFTGTNYSGIADINLGLFQTSHAKTITQGAAFDTQKTRHEVFQVLKETSSIKIIHILVILLLVIGLISSFLGSMTTCLNSVSNPYLTFLGPLGVYVWTGINGILILLAMILFAINIEANKLPKEIAVILDQTTDVFGSTQNTYGYSFWLLLLSVFLNCGTIVIISYYQHMRNSQQVEKERPMETASRDVILF</sequence>
<dbReference type="PANTHER" id="PTHR31548:SF3">
    <property type="entry name" value="CLARIN-3"/>
    <property type="match status" value="1"/>
</dbReference>
<dbReference type="Pfam" id="PF25807">
    <property type="entry name" value="Clarin-2"/>
    <property type="match status" value="1"/>
</dbReference>
<gene>
    <name evidence="7" type="ORF">RIMI_LOCUS21289834</name>
</gene>
<keyword evidence="4 6" id="KW-1133">Transmembrane helix</keyword>
<evidence type="ECO:0000256" key="2">
    <source>
        <dbReference type="ARBA" id="ARBA00005787"/>
    </source>
</evidence>
<protein>
    <recommendedName>
        <fullName evidence="9">Clarin 3</fullName>
    </recommendedName>
</protein>
<reference evidence="7" key="1">
    <citation type="submission" date="2023-07" db="EMBL/GenBank/DDBJ databases">
        <authorList>
            <person name="Stuckert A."/>
        </authorList>
    </citation>
    <scope>NUCLEOTIDE SEQUENCE</scope>
</reference>
<evidence type="ECO:0000313" key="8">
    <source>
        <dbReference type="Proteomes" id="UP001176940"/>
    </source>
</evidence>
<accession>A0ABN9MI46</accession>
<feature type="transmembrane region" description="Helical" evidence="6">
    <location>
        <begin position="130"/>
        <end position="152"/>
    </location>
</feature>
<proteinExistence type="inferred from homology"/>
<feature type="transmembrane region" description="Helical" evidence="6">
    <location>
        <begin position="91"/>
        <end position="109"/>
    </location>
</feature>
<name>A0ABN9MI46_9NEOB</name>
<dbReference type="Gene3D" id="1.20.140.150">
    <property type="match status" value="1"/>
</dbReference>
<comment type="caution">
    <text evidence="7">The sequence shown here is derived from an EMBL/GenBank/DDBJ whole genome shotgun (WGS) entry which is preliminary data.</text>
</comment>
<comment type="subcellular location">
    <subcellularLocation>
        <location evidence="1">Membrane</location>
        <topology evidence="1">Multi-pass membrane protein</topology>
    </subcellularLocation>
</comment>
<keyword evidence="5 6" id="KW-0472">Membrane</keyword>
<comment type="similarity">
    <text evidence="2">Belongs to the clarin family.</text>
</comment>
<evidence type="ECO:0000256" key="6">
    <source>
        <dbReference type="SAM" id="Phobius"/>
    </source>
</evidence>
<dbReference type="EMBL" id="CAUEEQ010074471">
    <property type="protein sequence ID" value="CAJ0966414.1"/>
    <property type="molecule type" value="Genomic_DNA"/>
</dbReference>
<evidence type="ECO:0000256" key="1">
    <source>
        <dbReference type="ARBA" id="ARBA00004141"/>
    </source>
</evidence>
<evidence type="ECO:0000256" key="4">
    <source>
        <dbReference type="ARBA" id="ARBA00022989"/>
    </source>
</evidence>
<evidence type="ECO:0000256" key="3">
    <source>
        <dbReference type="ARBA" id="ARBA00022692"/>
    </source>
</evidence>
<feature type="transmembrane region" description="Helical" evidence="6">
    <location>
        <begin position="183"/>
        <end position="205"/>
    </location>
</feature>
<dbReference type="InterPro" id="IPR026748">
    <property type="entry name" value="Clarin"/>
</dbReference>
<evidence type="ECO:0008006" key="9">
    <source>
        <dbReference type="Google" id="ProtNLM"/>
    </source>
</evidence>
<keyword evidence="8" id="KW-1185">Reference proteome</keyword>